<feature type="region of interest" description="Disordered" evidence="1">
    <location>
        <begin position="1"/>
        <end position="148"/>
    </location>
</feature>
<gene>
    <name evidence="3" type="primary">SSMEM1</name>
</gene>
<dbReference type="RefSeq" id="XP_020857977.1">
    <property type="nucleotide sequence ID" value="XM_021002318.1"/>
</dbReference>
<organism evidence="2 3">
    <name type="scientific">Phascolarctos cinereus</name>
    <name type="common">Koala</name>
    <dbReference type="NCBI Taxonomy" id="38626"/>
    <lineage>
        <taxon>Eukaryota</taxon>
        <taxon>Metazoa</taxon>
        <taxon>Chordata</taxon>
        <taxon>Craniata</taxon>
        <taxon>Vertebrata</taxon>
        <taxon>Euteleostomi</taxon>
        <taxon>Mammalia</taxon>
        <taxon>Metatheria</taxon>
        <taxon>Diprotodontia</taxon>
        <taxon>Phascolarctidae</taxon>
        <taxon>Phascolarctos</taxon>
    </lineage>
</organism>
<dbReference type="InParanoid" id="A0A6P5LIJ9"/>
<feature type="region of interest" description="Disordered" evidence="1">
    <location>
        <begin position="241"/>
        <end position="286"/>
    </location>
</feature>
<feature type="compositionally biased region" description="Basic and acidic residues" evidence="1">
    <location>
        <begin position="130"/>
        <end position="142"/>
    </location>
</feature>
<dbReference type="Pfam" id="PF15468">
    <property type="entry name" value="DUF4636"/>
    <property type="match status" value="1"/>
</dbReference>
<keyword evidence="2" id="KW-1185">Reference proteome</keyword>
<evidence type="ECO:0000313" key="2">
    <source>
        <dbReference type="Proteomes" id="UP000515140"/>
    </source>
</evidence>
<proteinExistence type="predicted"/>
<dbReference type="KEGG" id="pcw:110219179"/>
<accession>A0A6P5LIJ9</accession>
<feature type="compositionally biased region" description="Low complexity" evidence="1">
    <location>
        <begin position="101"/>
        <end position="118"/>
    </location>
</feature>
<dbReference type="PANTHER" id="PTHR31822:SF1">
    <property type="entry name" value="SERINE-RICH SINGLE-PASS MEMBRANE PROTEIN 1"/>
    <property type="match status" value="1"/>
</dbReference>
<dbReference type="CTD" id="136263"/>
<feature type="compositionally biased region" description="Polar residues" evidence="1">
    <location>
        <begin position="243"/>
        <end position="253"/>
    </location>
</feature>
<dbReference type="GeneID" id="110219179"/>
<feature type="compositionally biased region" description="Pro residues" evidence="1">
    <location>
        <begin position="67"/>
        <end position="77"/>
    </location>
</feature>
<dbReference type="PANTHER" id="PTHR31822">
    <property type="entry name" value="SERINE-RICH SINGLE-PASS MEMBRANE PROTEIN 1"/>
    <property type="match status" value="1"/>
</dbReference>
<protein>
    <submittedName>
        <fullName evidence="3">Serine-rich single-pass membrane protein 1</fullName>
    </submittedName>
</protein>
<dbReference type="InterPro" id="IPR027955">
    <property type="entry name" value="DUF4636"/>
</dbReference>
<reference evidence="3" key="1">
    <citation type="submission" date="2025-08" db="UniProtKB">
        <authorList>
            <consortium name="RefSeq"/>
        </authorList>
    </citation>
    <scope>IDENTIFICATION</scope>
    <source>
        <tissue evidence="3">Spleen</tissue>
    </source>
</reference>
<evidence type="ECO:0000313" key="3">
    <source>
        <dbReference type="RefSeq" id="XP_020857977.1"/>
    </source>
</evidence>
<dbReference type="Proteomes" id="UP000515140">
    <property type="component" value="Unplaced"/>
</dbReference>
<name>A0A6P5LIJ9_PHACI</name>
<sequence>MEVGKPYSPVIVRPSGRRPKSLNPRLPPHTGTSVSAAHATKQGPLKPRGGDSPHVHPTPSLTQLCTPGPPSVTPPSPAALAPAQPARGSPQPRAKGASGQPRLARPAAPAPSAGPSLPRGGGQRKLRPLAGEEKSTRRDTHTHTHKQRTVITQLPAAADRHLFSPRLRSHVSSRTRLEANQDVKTGSREQGVYCKRHSKSSIWESLRKIFKKKPKHMQLSPVTDSEVALVNAYLERKRARLRSQLSPMNQGFQDSDTTDKDSMDSNSGVSSWKESETEHHPTPTNLRRRKLAQRQRNLGCYQIRERPCLHCKAVRTSEWLTRHFLHPPAPPPVDGDILEESSLIEVNTKFSRI</sequence>
<dbReference type="AlphaFoldDB" id="A0A6P5LIJ9"/>
<evidence type="ECO:0000256" key="1">
    <source>
        <dbReference type="SAM" id="MobiDB-lite"/>
    </source>
</evidence>